<dbReference type="Gene3D" id="1.10.30.50">
    <property type="match status" value="1"/>
</dbReference>
<dbReference type="SMART" id="SM00490">
    <property type="entry name" value="HELICc"/>
    <property type="match status" value="1"/>
</dbReference>
<evidence type="ECO:0000313" key="6">
    <source>
        <dbReference type="Proteomes" id="UP000306102"/>
    </source>
</evidence>
<dbReference type="InterPro" id="IPR002711">
    <property type="entry name" value="HNH"/>
</dbReference>
<comment type="caution">
    <text evidence="5">The sequence shown here is derived from an EMBL/GenBank/DDBJ whole genome shotgun (WGS) entry which is preliminary data.</text>
</comment>
<dbReference type="InterPro" id="IPR014001">
    <property type="entry name" value="Helicase_ATP-bd"/>
</dbReference>
<dbReference type="PANTHER" id="PTHR45766:SF5">
    <property type="entry name" value="SNF2 DOMAIN-CONTAINING PROTEIN _ HELICASE DOMAIN-CONTAINING PROTEIN _ HNH ENDONUCLEASE DOMAIN-CONTAINING PROTEIN"/>
    <property type="match status" value="1"/>
</dbReference>
<feature type="region of interest" description="Disordered" evidence="2">
    <location>
        <begin position="517"/>
        <end position="539"/>
    </location>
</feature>
<accession>A0A4S4DK88</accession>
<dbReference type="InterPro" id="IPR000330">
    <property type="entry name" value="SNF2_N"/>
</dbReference>
<dbReference type="Pfam" id="PF01844">
    <property type="entry name" value="HNH"/>
    <property type="match status" value="1"/>
</dbReference>
<dbReference type="Pfam" id="PF00176">
    <property type="entry name" value="SNF2-rel_dom"/>
    <property type="match status" value="1"/>
</dbReference>
<dbReference type="GO" id="GO:0006281">
    <property type="term" value="P:DNA repair"/>
    <property type="evidence" value="ECO:0007669"/>
    <property type="project" value="TreeGrafter"/>
</dbReference>
<evidence type="ECO:0000259" key="3">
    <source>
        <dbReference type="PROSITE" id="PS51192"/>
    </source>
</evidence>
<keyword evidence="6" id="KW-1185">Reference proteome</keyword>
<evidence type="ECO:0000259" key="4">
    <source>
        <dbReference type="PROSITE" id="PS51194"/>
    </source>
</evidence>
<dbReference type="GO" id="GO:0004520">
    <property type="term" value="F:DNA endonuclease activity"/>
    <property type="evidence" value="ECO:0007669"/>
    <property type="project" value="TreeGrafter"/>
</dbReference>
<dbReference type="Pfam" id="PF00271">
    <property type="entry name" value="Helicase_C"/>
    <property type="match status" value="1"/>
</dbReference>
<feature type="domain" description="Helicase ATP-binding" evidence="3">
    <location>
        <begin position="215"/>
        <end position="346"/>
    </location>
</feature>
<evidence type="ECO:0008006" key="7">
    <source>
        <dbReference type="Google" id="ProtNLM"/>
    </source>
</evidence>
<feature type="domain" description="Helicase C-terminal" evidence="4">
    <location>
        <begin position="578"/>
        <end position="737"/>
    </location>
</feature>
<dbReference type="SMART" id="SM00487">
    <property type="entry name" value="DEXDc"/>
    <property type="match status" value="1"/>
</dbReference>
<dbReference type="PROSITE" id="PS51192">
    <property type="entry name" value="HELICASE_ATP_BIND_1"/>
    <property type="match status" value="1"/>
</dbReference>
<dbReference type="GO" id="GO:0008270">
    <property type="term" value="F:zinc ion binding"/>
    <property type="evidence" value="ECO:0007669"/>
    <property type="project" value="InterPro"/>
</dbReference>
<dbReference type="Gene3D" id="3.40.50.10810">
    <property type="entry name" value="Tandem AAA-ATPase domain"/>
    <property type="match status" value="1"/>
</dbReference>
<dbReference type="GO" id="GO:0016787">
    <property type="term" value="F:hydrolase activity"/>
    <property type="evidence" value="ECO:0007669"/>
    <property type="project" value="UniProtKB-KW"/>
</dbReference>
<feature type="region of interest" description="Disordered" evidence="2">
    <location>
        <begin position="925"/>
        <end position="944"/>
    </location>
</feature>
<dbReference type="Gene3D" id="3.40.50.300">
    <property type="entry name" value="P-loop containing nucleotide triphosphate hydrolases"/>
    <property type="match status" value="1"/>
</dbReference>
<evidence type="ECO:0000256" key="1">
    <source>
        <dbReference type="ARBA" id="ARBA00022801"/>
    </source>
</evidence>
<dbReference type="PANTHER" id="PTHR45766">
    <property type="entry name" value="DNA ANNEALING HELICASE AND ENDONUCLEASE ZRANB3 FAMILY MEMBER"/>
    <property type="match status" value="1"/>
</dbReference>
<proteinExistence type="predicted"/>
<dbReference type="PROSITE" id="PS51194">
    <property type="entry name" value="HELICASE_CTER"/>
    <property type="match status" value="1"/>
</dbReference>
<feature type="region of interest" description="Disordered" evidence="2">
    <location>
        <begin position="791"/>
        <end position="812"/>
    </location>
</feature>
<dbReference type="GO" id="GO:0043596">
    <property type="term" value="C:nuclear replication fork"/>
    <property type="evidence" value="ECO:0007669"/>
    <property type="project" value="TreeGrafter"/>
</dbReference>
<dbReference type="Proteomes" id="UP000306102">
    <property type="component" value="Unassembled WGS sequence"/>
</dbReference>
<organism evidence="5 6">
    <name type="scientific">Camellia sinensis var. sinensis</name>
    <name type="common">China tea</name>
    <dbReference type="NCBI Taxonomy" id="542762"/>
    <lineage>
        <taxon>Eukaryota</taxon>
        <taxon>Viridiplantae</taxon>
        <taxon>Streptophyta</taxon>
        <taxon>Embryophyta</taxon>
        <taxon>Tracheophyta</taxon>
        <taxon>Spermatophyta</taxon>
        <taxon>Magnoliopsida</taxon>
        <taxon>eudicotyledons</taxon>
        <taxon>Gunneridae</taxon>
        <taxon>Pentapetalae</taxon>
        <taxon>asterids</taxon>
        <taxon>Ericales</taxon>
        <taxon>Theaceae</taxon>
        <taxon>Camellia</taxon>
    </lineage>
</organism>
<gene>
    <name evidence="5" type="ORF">TEA_023243</name>
</gene>
<dbReference type="SUPFAM" id="SSF52540">
    <property type="entry name" value="P-loop containing nucleoside triphosphate hydrolases"/>
    <property type="match status" value="2"/>
</dbReference>
<dbReference type="AlphaFoldDB" id="A0A4S4DK88"/>
<evidence type="ECO:0000256" key="2">
    <source>
        <dbReference type="SAM" id="MobiDB-lite"/>
    </source>
</evidence>
<reference evidence="5 6" key="1">
    <citation type="journal article" date="2018" name="Proc. Natl. Acad. Sci. U.S.A.">
        <title>Draft genome sequence of Camellia sinensis var. sinensis provides insights into the evolution of the tea genome and tea quality.</title>
        <authorList>
            <person name="Wei C."/>
            <person name="Yang H."/>
            <person name="Wang S."/>
            <person name="Zhao J."/>
            <person name="Liu C."/>
            <person name="Gao L."/>
            <person name="Xia E."/>
            <person name="Lu Y."/>
            <person name="Tai Y."/>
            <person name="She G."/>
            <person name="Sun J."/>
            <person name="Cao H."/>
            <person name="Tong W."/>
            <person name="Gao Q."/>
            <person name="Li Y."/>
            <person name="Deng W."/>
            <person name="Jiang X."/>
            <person name="Wang W."/>
            <person name="Chen Q."/>
            <person name="Zhang S."/>
            <person name="Li H."/>
            <person name="Wu J."/>
            <person name="Wang P."/>
            <person name="Li P."/>
            <person name="Shi C."/>
            <person name="Zheng F."/>
            <person name="Jian J."/>
            <person name="Huang B."/>
            <person name="Shan D."/>
            <person name="Shi M."/>
            <person name="Fang C."/>
            <person name="Yue Y."/>
            <person name="Li F."/>
            <person name="Li D."/>
            <person name="Wei S."/>
            <person name="Han B."/>
            <person name="Jiang C."/>
            <person name="Yin Y."/>
            <person name="Xia T."/>
            <person name="Zhang Z."/>
            <person name="Bennetzen J.L."/>
            <person name="Zhao S."/>
            <person name="Wan X."/>
        </authorList>
    </citation>
    <scope>NUCLEOTIDE SEQUENCE [LARGE SCALE GENOMIC DNA]</scope>
    <source>
        <strain evidence="6">cv. Shuchazao</strain>
        <tissue evidence="5">Leaf</tissue>
    </source>
</reference>
<keyword evidence="1" id="KW-0378">Hydrolase</keyword>
<dbReference type="InterPro" id="IPR027417">
    <property type="entry name" value="P-loop_NTPase"/>
</dbReference>
<dbReference type="GO" id="GO:0031297">
    <property type="term" value="P:replication fork processing"/>
    <property type="evidence" value="ECO:0007669"/>
    <property type="project" value="TreeGrafter"/>
</dbReference>
<dbReference type="EMBL" id="SDRB02010989">
    <property type="protein sequence ID" value="THG03312.1"/>
    <property type="molecule type" value="Genomic_DNA"/>
</dbReference>
<dbReference type="GO" id="GO:0003676">
    <property type="term" value="F:nucleic acid binding"/>
    <property type="evidence" value="ECO:0007669"/>
    <property type="project" value="InterPro"/>
</dbReference>
<dbReference type="STRING" id="542762.A0A4S4DK88"/>
<feature type="compositionally biased region" description="Acidic residues" evidence="2">
    <location>
        <begin position="522"/>
        <end position="538"/>
    </location>
</feature>
<protein>
    <recommendedName>
        <fullName evidence="7">Helicase ATP-binding domain-containing protein</fullName>
    </recommendedName>
</protein>
<sequence>MEMTDEQRQRAEANRLAALAKRKALSEANTNQHPWKLFKCRKVSTFPDSTSTTFPRTKHPDLFPKPQQPTTHSPQKFRVRLEICSPDSFSATPVAVEGFAYPGEVACLEKLSDCLSNVVLSHHTQVHGGGKACVYKLGDYDEVLRCLKNYKTIEIEEIPWGTLNVVGRLSHSVVEGRWIPCRPEHLSDEKVDELIRKLPETLLDALLPFQLEGIRFGLQRGGRCLIADEMGLGKTLQAIAIACCFMSEGPILVVCPAILRFSWAEELERWLPFCLPADIHLVFGHQNNPVHLTRCPRVVVISYTMLHRLRTSMLEREWALLIVDESHHVRCSKKPSEPGEKACLLMIKVFSLSKKHGDGEREGIGPLSYHLKLLALVVMKYKRGVVQLHGNGTMSLMAVNDETHAVAITVVSDHRPFDIFHQINMLWPGLLGQNKYEFARTYCSVKFIQGCQGKTFQDFSRGVRLEELNVLLKQTVMIRRLKKHVLVQLPPKRRQIISLQLKRSNITSAMTARRLVKSDASGNDDPEEEPLEISDEHDDCGSCPGSFRILSKEEIGIAKLSGFFEWLSMHPIFSELDGADNMEFSISSHKMLIYAHYHKVLDGVQEFVCDKGIGFVRIDGNTSPRDRQTGDVYKLNSDFVGFEHCVKIAMIGIMAGGEGLDFSSAQHVVFLELPQNPSHMSQAEDRAHRRGQTKAVNIYVFCAKDTSDESRWRNLNRSLHRVSSTTDGKYGAIQEIEVESVSYLETAGNFENPTSEGATRSEVSGVKRMQLPKFNSDPELLPIEEYEEISEMDKKTEEQNETGANSSQDDSFHAEADMVSDLDMWTHSVPSRGLEANAFEAKTGCAEIISSHNLEEGCEGRNQLEEGGNIISERSVEPIEVDSSNSIQVECLRFEVSQYTGRIHLYCCIPGIDSRPRPLSENFRPEELDSPNLPANNNKTPHITIKDNPAYRHALLAFINEWKNLRPIQRNRLLVKPLQLPLSIELCYLKESLNHDSGGLLRGKSKRRTTPLNEITHLLPSNAVWKKVHLRGGCDKKEKEYTQGWTVTGEPLCKLCQIPCKSKNAKTPDYLEDLFCNLICYEEYRLRTSQRFLRQELFQIEQGICTNCQLNCHKLVEHIKPLSYAKRQKYIEKAAPKLARRKKLLEKLVRDPTEGNAWHADHIVPVYQGGGECRLENMRTLCVVCHADVTAAQCAQRRSARAKAKKQLKAIMNGLKNIQKTDQTDSNLKDEGCLENTDEELLIKVPGSAYSGAINGVTRTDKHDESANA</sequence>
<feature type="region of interest" description="Disordered" evidence="2">
    <location>
        <begin position="49"/>
        <end position="74"/>
    </location>
</feature>
<dbReference type="InterPro" id="IPR049730">
    <property type="entry name" value="SNF2/RAD54-like_C"/>
</dbReference>
<dbReference type="GO" id="GO:0005524">
    <property type="term" value="F:ATP binding"/>
    <property type="evidence" value="ECO:0007669"/>
    <property type="project" value="InterPro"/>
</dbReference>
<dbReference type="CDD" id="cd00085">
    <property type="entry name" value="HNHc"/>
    <property type="match status" value="1"/>
</dbReference>
<dbReference type="CDD" id="cd18793">
    <property type="entry name" value="SF2_C_SNF"/>
    <property type="match status" value="1"/>
</dbReference>
<dbReference type="InterPro" id="IPR001650">
    <property type="entry name" value="Helicase_C-like"/>
</dbReference>
<evidence type="ECO:0000313" key="5">
    <source>
        <dbReference type="EMBL" id="THG03312.1"/>
    </source>
</evidence>
<dbReference type="InterPro" id="IPR003615">
    <property type="entry name" value="HNH_nuc"/>
</dbReference>
<name>A0A4S4DK88_CAMSN</name>
<dbReference type="InterPro" id="IPR038718">
    <property type="entry name" value="SNF2-like_sf"/>
</dbReference>